<dbReference type="OrthoDB" id="6588253at2759"/>
<organism evidence="1 2">
    <name type="scientific">Drosophila busckii</name>
    <name type="common">Fruit fly</name>
    <dbReference type="NCBI Taxonomy" id="30019"/>
    <lineage>
        <taxon>Eukaryota</taxon>
        <taxon>Metazoa</taxon>
        <taxon>Ecdysozoa</taxon>
        <taxon>Arthropoda</taxon>
        <taxon>Hexapoda</taxon>
        <taxon>Insecta</taxon>
        <taxon>Pterygota</taxon>
        <taxon>Neoptera</taxon>
        <taxon>Endopterygota</taxon>
        <taxon>Diptera</taxon>
        <taxon>Brachycera</taxon>
        <taxon>Muscomorpha</taxon>
        <taxon>Ephydroidea</taxon>
        <taxon>Drosophilidae</taxon>
        <taxon>Drosophila</taxon>
    </lineage>
</organism>
<reference evidence="1 2" key="1">
    <citation type="submission" date="2015-08" db="EMBL/GenBank/DDBJ databases">
        <title>Ancestral chromatin configuration constrains chromatin evolution on differentiating sex chromosomes in Drosophila.</title>
        <authorList>
            <person name="Zhou Q."/>
            <person name="Bachtrog D."/>
        </authorList>
    </citation>
    <scope>NUCLEOTIDE SEQUENCE [LARGE SCALE GENOMIC DNA]</scope>
    <source>
        <tissue evidence="1">Whole larvae</tissue>
    </source>
</reference>
<dbReference type="EMBL" id="CP012528">
    <property type="protein sequence ID" value="ALC48238.1"/>
    <property type="molecule type" value="Genomic_DNA"/>
</dbReference>
<feature type="non-terminal residue" evidence="1">
    <location>
        <position position="1"/>
    </location>
</feature>
<evidence type="ECO:0000313" key="1">
    <source>
        <dbReference type="EMBL" id="ALC48238.1"/>
    </source>
</evidence>
<sequence length="726" mass="83837">FFFIGNEREIRSLSQLVLNVLVEHELVQSLGEPEIDPGHKLLAEPKDDADAEQLRGAFMYLVLNTAHAGGGEQAEVLRLNPHCVHLLQQLPTQLPQLVTVSLALMCGLQPQLLEFLGCAPRWLSTQYHDSLNETLSHLIIDKQKQLPLICGVLNAVTQAICLEDHDAFIGYAVRLLQRHLLDSEERLSLLRTNARQRYLGAAMHQLLDVMLFNMEALAKPPTAPDYALVYTLRSAAVSIKQEPDVPGKLRNYANKLMDAVQRVLQQVSITTFMYWQELPSSRLLYKLQGDICLQAQQLLQLLAQDEILGKHKLCLQIQNFADAAQTFEERLEDLPLGELLELLDGDLGEASQSQLLAGLDQLLSRAIAMGSEECVETMAKHVHLLGYKHALMICEHLAQIVKFKQEQEEVEEENDFDEMYGDLLCDVLTPTFANCTIADQLKLLHKRDDLQLLKCFNFYMPDSNERRLEFFNNLRSDIKRLKLAQYLQFCWEMPVQTWRHLACLAASCPDYARLYWHLVTYCAPHAAKNVEATLVQILLNDRPHYNLEFPISLYETPVLLGGMQHYHVLRHQQRRRKRYRQRVLGLNLKLKAYTPAELQSMQNMYLDMCAAALEQFTTNEQWSALMRMLQLLQRLEAAEKRLFASSQRHWQHQRQQLRRLMQNKAPMEAEENARRHLKLANRYCSMHHRMGNWRQNHGTLFGQLIKSSDELRAARLQDFDVERLQL</sequence>
<evidence type="ECO:0000313" key="2">
    <source>
        <dbReference type="Proteomes" id="UP000494163"/>
    </source>
</evidence>
<accession>A0A0M4ESF3</accession>
<gene>
    <name evidence="1" type="ORF">Dbus_chrXg94</name>
</gene>
<name>A0A0M4ESF3_DROBS</name>
<dbReference type="AlphaFoldDB" id="A0A0M4ESF3"/>
<dbReference type="STRING" id="30019.A0A0M4ESF3"/>
<dbReference type="OMA" id="HALMICE"/>
<keyword evidence="2" id="KW-1185">Reference proteome</keyword>
<feature type="non-terminal residue" evidence="1">
    <location>
        <position position="726"/>
    </location>
</feature>
<protein>
    <submittedName>
        <fullName evidence="1">CG2941</fullName>
    </submittedName>
</protein>
<dbReference type="Proteomes" id="UP000494163">
    <property type="component" value="Chromosome X"/>
</dbReference>
<proteinExistence type="predicted"/>